<sequence length="59" mass="6455">MNYVSILLVCVCGKRTGENLDDFVDLDLVLDLDLDLDLKKSDDASHGIASDSSLHANFD</sequence>
<comment type="caution">
    <text evidence="1">The sequence shown here is derived from an EMBL/GenBank/DDBJ whole genome shotgun (WGS) entry which is preliminary data.</text>
</comment>
<organism evidence="1 2">
    <name type="scientific">Dermatophagoides pteronyssinus</name>
    <name type="common">European house dust mite</name>
    <dbReference type="NCBI Taxonomy" id="6956"/>
    <lineage>
        <taxon>Eukaryota</taxon>
        <taxon>Metazoa</taxon>
        <taxon>Ecdysozoa</taxon>
        <taxon>Arthropoda</taxon>
        <taxon>Chelicerata</taxon>
        <taxon>Arachnida</taxon>
        <taxon>Acari</taxon>
        <taxon>Acariformes</taxon>
        <taxon>Sarcoptiformes</taxon>
        <taxon>Astigmata</taxon>
        <taxon>Psoroptidia</taxon>
        <taxon>Analgoidea</taxon>
        <taxon>Pyroglyphidae</taxon>
        <taxon>Dermatophagoidinae</taxon>
        <taxon>Dermatophagoides</taxon>
    </lineage>
</organism>
<dbReference type="Proteomes" id="UP000887458">
    <property type="component" value="Unassembled WGS sequence"/>
</dbReference>
<accession>A0ABQ8J3P3</accession>
<evidence type="ECO:0000313" key="2">
    <source>
        <dbReference type="Proteomes" id="UP000887458"/>
    </source>
</evidence>
<gene>
    <name evidence="1" type="ORF">DERP_012916</name>
</gene>
<evidence type="ECO:0000313" key="1">
    <source>
        <dbReference type="EMBL" id="KAH9417170.1"/>
    </source>
</evidence>
<proteinExistence type="predicted"/>
<reference evidence="1 2" key="2">
    <citation type="journal article" date="2022" name="Mol. Biol. Evol.">
        <title>Comparative Genomics Reveals Insights into the Divergent Evolution of Astigmatic Mites and Household Pest Adaptations.</title>
        <authorList>
            <person name="Xiong Q."/>
            <person name="Wan A.T."/>
            <person name="Liu X."/>
            <person name="Fung C.S."/>
            <person name="Xiao X."/>
            <person name="Malainual N."/>
            <person name="Hou J."/>
            <person name="Wang L."/>
            <person name="Wang M."/>
            <person name="Yang K.Y."/>
            <person name="Cui Y."/>
            <person name="Leung E.L."/>
            <person name="Nong W."/>
            <person name="Shin S.K."/>
            <person name="Au S.W."/>
            <person name="Jeong K.Y."/>
            <person name="Chew F.T."/>
            <person name="Hui J.H."/>
            <person name="Leung T.F."/>
            <person name="Tungtrongchitr A."/>
            <person name="Zhong N."/>
            <person name="Liu Z."/>
            <person name="Tsui S.K."/>
        </authorList>
    </citation>
    <scope>NUCLEOTIDE SEQUENCE [LARGE SCALE GENOMIC DNA]</scope>
    <source>
        <strain evidence="1">Derp</strain>
    </source>
</reference>
<dbReference type="EMBL" id="NJHN03000078">
    <property type="protein sequence ID" value="KAH9417170.1"/>
    <property type="molecule type" value="Genomic_DNA"/>
</dbReference>
<name>A0ABQ8J3P3_DERPT</name>
<reference evidence="1 2" key="1">
    <citation type="journal article" date="2018" name="J. Allergy Clin. Immunol.">
        <title>High-quality assembly of Dermatophagoides pteronyssinus genome and transcriptome reveals a wide range of novel allergens.</title>
        <authorList>
            <person name="Liu X.Y."/>
            <person name="Yang K.Y."/>
            <person name="Wang M.Q."/>
            <person name="Kwok J.S."/>
            <person name="Zeng X."/>
            <person name="Yang Z."/>
            <person name="Xiao X.J."/>
            <person name="Lau C.P."/>
            <person name="Li Y."/>
            <person name="Huang Z.M."/>
            <person name="Ba J.G."/>
            <person name="Yim A.K."/>
            <person name="Ouyang C.Y."/>
            <person name="Ngai S.M."/>
            <person name="Chan T.F."/>
            <person name="Leung E.L."/>
            <person name="Liu L."/>
            <person name="Liu Z.G."/>
            <person name="Tsui S.K."/>
        </authorList>
    </citation>
    <scope>NUCLEOTIDE SEQUENCE [LARGE SCALE GENOMIC DNA]</scope>
    <source>
        <strain evidence="1">Derp</strain>
    </source>
</reference>
<protein>
    <submittedName>
        <fullName evidence="1">Uncharacterized protein</fullName>
    </submittedName>
</protein>
<keyword evidence="2" id="KW-1185">Reference proteome</keyword>